<dbReference type="KEGG" id="tab:CIG75_18945"/>
<dbReference type="SMART" id="SM00257">
    <property type="entry name" value="LysM"/>
    <property type="match status" value="1"/>
</dbReference>
<gene>
    <name evidence="2" type="ORF">CIG75_18945</name>
</gene>
<protein>
    <submittedName>
        <fullName evidence="2">Peptidoglycan-binding protein LysM</fullName>
    </submittedName>
</protein>
<evidence type="ECO:0000313" key="2">
    <source>
        <dbReference type="EMBL" id="ASS77282.1"/>
    </source>
</evidence>
<dbReference type="AlphaFoldDB" id="A0A223D6Q7"/>
<evidence type="ECO:0000313" key="3">
    <source>
        <dbReference type="Proteomes" id="UP000214688"/>
    </source>
</evidence>
<dbReference type="OrthoDB" id="9800780at2"/>
<name>A0A223D6Q7_9BACL</name>
<dbReference type="PANTHER" id="PTHR34700:SF4">
    <property type="entry name" value="PHAGE-LIKE ELEMENT PBSX PROTEIN XKDP"/>
    <property type="match status" value="1"/>
</dbReference>
<dbReference type="InterPro" id="IPR036779">
    <property type="entry name" value="LysM_dom_sf"/>
</dbReference>
<feature type="domain" description="LysM" evidence="1">
    <location>
        <begin position="148"/>
        <end position="197"/>
    </location>
</feature>
<reference evidence="2 3" key="1">
    <citation type="journal article" date="2015" name="Int. J. Syst. Evol. Microbiol.">
        <title>Tumebacillus algifaecis sp. nov., isolated from decomposing algal scum.</title>
        <authorList>
            <person name="Wu Y.F."/>
            <person name="Zhang B."/>
            <person name="Xing P."/>
            <person name="Wu Q.L."/>
            <person name="Liu S.J."/>
        </authorList>
    </citation>
    <scope>NUCLEOTIDE SEQUENCE [LARGE SCALE GENOMIC DNA]</scope>
    <source>
        <strain evidence="2 3">THMBR28</strain>
    </source>
</reference>
<dbReference type="EMBL" id="CP022657">
    <property type="protein sequence ID" value="ASS77282.1"/>
    <property type="molecule type" value="Genomic_DNA"/>
</dbReference>
<dbReference type="CDD" id="cd00118">
    <property type="entry name" value="LysM"/>
    <property type="match status" value="1"/>
</dbReference>
<organism evidence="2 3">
    <name type="scientific">Tumebacillus algifaecis</name>
    <dbReference type="NCBI Taxonomy" id="1214604"/>
    <lineage>
        <taxon>Bacteria</taxon>
        <taxon>Bacillati</taxon>
        <taxon>Bacillota</taxon>
        <taxon>Bacilli</taxon>
        <taxon>Bacillales</taxon>
        <taxon>Alicyclobacillaceae</taxon>
        <taxon>Tumebacillus</taxon>
    </lineage>
</organism>
<keyword evidence="3" id="KW-1185">Reference proteome</keyword>
<dbReference type="SUPFAM" id="SSF54106">
    <property type="entry name" value="LysM domain"/>
    <property type="match status" value="1"/>
</dbReference>
<evidence type="ECO:0000259" key="1">
    <source>
        <dbReference type="PROSITE" id="PS51782"/>
    </source>
</evidence>
<accession>A0A223D6Q7</accession>
<dbReference type="InterPro" id="IPR018392">
    <property type="entry name" value="LysM"/>
</dbReference>
<dbReference type="Gene3D" id="3.10.350.10">
    <property type="entry name" value="LysM domain"/>
    <property type="match status" value="1"/>
</dbReference>
<dbReference type="PROSITE" id="PS51782">
    <property type="entry name" value="LYSM"/>
    <property type="match status" value="1"/>
</dbReference>
<dbReference type="InterPro" id="IPR052196">
    <property type="entry name" value="Bact_Kbp"/>
</dbReference>
<dbReference type="Proteomes" id="UP000214688">
    <property type="component" value="Chromosome"/>
</dbReference>
<proteinExistence type="predicted"/>
<dbReference type="Pfam" id="PF01476">
    <property type="entry name" value="LysM"/>
    <property type="match status" value="1"/>
</dbReference>
<sequence length="198" mass="22240">MREKSNGKTYDITTLGEINVIKSPSLTEYKFEGIFPAQQYPFVISNASGGLLEPVLFYVELIKKWMESKRPIRFVFVGSNFDINTPASIESFEWREVAGSPGDIEYSLTLKKYVFYAAKKVVPIAQAASKTSLVKQTATRPDDRQQPKTHTLKAGDSLWSVAQKHLGNGARYPEIQKLNNLSDADLKRLQIGKVLKLP</sequence>
<dbReference type="PANTHER" id="PTHR34700">
    <property type="entry name" value="POTASSIUM BINDING PROTEIN KBP"/>
    <property type="match status" value="1"/>
</dbReference>